<keyword evidence="3" id="KW-1185">Reference proteome</keyword>
<name>A0A1L9B0K1_9BACT</name>
<protein>
    <submittedName>
        <fullName evidence="2">Uncharacterized protein</fullName>
    </submittedName>
</protein>
<comment type="caution">
    <text evidence="2">The sequence shown here is derived from an EMBL/GenBank/DDBJ whole genome shotgun (WGS) entry which is preliminary data.</text>
</comment>
<dbReference type="RefSeq" id="WP_071903331.1">
    <property type="nucleotide sequence ID" value="NZ_MPIN01000013.1"/>
</dbReference>
<feature type="compositionally biased region" description="Pro residues" evidence="1">
    <location>
        <begin position="1"/>
        <end position="10"/>
    </location>
</feature>
<evidence type="ECO:0000313" key="2">
    <source>
        <dbReference type="EMBL" id="OJH35756.1"/>
    </source>
</evidence>
<dbReference type="EMBL" id="MPIN01000013">
    <property type="protein sequence ID" value="OJH35756.1"/>
    <property type="molecule type" value="Genomic_DNA"/>
</dbReference>
<reference evidence="2 3" key="2">
    <citation type="submission" date="2016-12" db="EMBL/GenBank/DDBJ databases">
        <title>Draft Genome Sequence of Cystobacter ferrugineus Strain Cbfe23.</title>
        <authorList>
            <person name="Akbar S."/>
            <person name="Dowd S.E."/>
            <person name="Stevens D.C."/>
        </authorList>
    </citation>
    <scope>NUCLEOTIDE SEQUENCE [LARGE SCALE GENOMIC DNA]</scope>
    <source>
        <strain evidence="2 3">Cbfe23</strain>
    </source>
</reference>
<dbReference type="AlphaFoldDB" id="A0A1L9B0K1"/>
<sequence length="254" mass="28162">MKDSSEPPPVIYLSDRRPTLKDLPTFKPAGESTSEAPSPDEGLSEAELFQEIEVRQALLLERLIPLAAPAMKHFQLAPLRERLDFPAGSLEARRRALEARLGTHPDKVLREAWLDSPGYPLGVDSGLSVSGQPRCGSQNGVHLRRSLFLLPDEMLAYVEEVGIWCSGGPDGYESTFTPMNARRIVVLDAVRLFPLHRLIAGLRGLLWFDRGAPQLPPEPGLEARRAGFLSLVRDFSQATAVYNERLRQMALDST</sequence>
<organism evidence="2 3">
    <name type="scientific">Cystobacter ferrugineus</name>
    <dbReference type="NCBI Taxonomy" id="83449"/>
    <lineage>
        <taxon>Bacteria</taxon>
        <taxon>Pseudomonadati</taxon>
        <taxon>Myxococcota</taxon>
        <taxon>Myxococcia</taxon>
        <taxon>Myxococcales</taxon>
        <taxon>Cystobacterineae</taxon>
        <taxon>Archangiaceae</taxon>
        <taxon>Cystobacter</taxon>
    </lineage>
</organism>
<reference evidence="3" key="1">
    <citation type="submission" date="2016-11" db="EMBL/GenBank/DDBJ databases">
        <authorList>
            <person name="Shukria A."/>
            <person name="Stevens D.C."/>
        </authorList>
    </citation>
    <scope>NUCLEOTIDE SEQUENCE [LARGE SCALE GENOMIC DNA]</scope>
    <source>
        <strain evidence="3">Cbfe23</strain>
    </source>
</reference>
<dbReference type="OrthoDB" id="5521870at2"/>
<proteinExistence type="predicted"/>
<accession>A0A1L9B0K1</accession>
<evidence type="ECO:0000256" key="1">
    <source>
        <dbReference type="SAM" id="MobiDB-lite"/>
    </source>
</evidence>
<feature type="region of interest" description="Disordered" evidence="1">
    <location>
        <begin position="1"/>
        <end position="43"/>
    </location>
</feature>
<gene>
    <name evidence="2" type="ORF">BON30_37530</name>
</gene>
<evidence type="ECO:0000313" key="3">
    <source>
        <dbReference type="Proteomes" id="UP000182229"/>
    </source>
</evidence>
<dbReference type="Proteomes" id="UP000182229">
    <property type="component" value="Unassembled WGS sequence"/>
</dbReference>
<dbReference type="STRING" id="83449.BON30_37530"/>